<keyword evidence="7" id="KW-0862">Zinc</keyword>
<feature type="transmembrane region" description="Helical" evidence="11">
    <location>
        <begin position="94"/>
        <end position="116"/>
    </location>
</feature>
<evidence type="ECO:0000256" key="11">
    <source>
        <dbReference type="SAM" id="Phobius"/>
    </source>
</evidence>
<dbReference type="InterPro" id="IPR001478">
    <property type="entry name" value="PDZ"/>
</dbReference>
<accession>A0A1F5K9R6</accession>
<keyword evidence="9" id="KW-0482">Metalloprotease</keyword>
<organism evidence="13 14">
    <name type="scientific">Candidatus Daviesbacteria bacterium RIFCSPHIGHO2_12_FULL_37_11</name>
    <dbReference type="NCBI Taxonomy" id="1797777"/>
    <lineage>
        <taxon>Bacteria</taxon>
        <taxon>Candidatus Daviesiibacteriota</taxon>
    </lineage>
</organism>
<evidence type="ECO:0000256" key="9">
    <source>
        <dbReference type="ARBA" id="ARBA00023049"/>
    </source>
</evidence>
<evidence type="ECO:0000313" key="13">
    <source>
        <dbReference type="EMBL" id="OGE37667.1"/>
    </source>
</evidence>
<evidence type="ECO:0000256" key="4">
    <source>
        <dbReference type="ARBA" id="ARBA00022670"/>
    </source>
</evidence>
<feature type="transmembrane region" description="Helical" evidence="11">
    <location>
        <begin position="352"/>
        <end position="370"/>
    </location>
</feature>
<reference evidence="13 14" key="1">
    <citation type="journal article" date="2016" name="Nat. Commun.">
        <title>Thousands of microbial genomes shed light on interconnected biogeochemical processes in an aquifer system.</title>
        <authorList>
            <person name="Anantharaman K."/>
            <person name="Brown C.T."/>
            <person name="Hug L.A."/>
            <person name="Sharon I."/>
            <person name="Castelle C.J."/>
            <person name="Probst A.J."/>
            <person name="Thomas B.C."/>
            <person name="Singh A."/>
            <person name="Wilkins M.J."/>
            <person name="Karaoz U."/>
            <person name="Brodie E.L."/>
            <person name="Williams K.H."/>
            <person name="Hubbard S.S."/>
            <person name="Banfield J.F."/>
        </authorList>
    </citation>
    <scope>NUCLEOTIDE SEQUENCE [LARGE SCALE GENOMIC DNA]</scope>
</reference>
<dbReference type="SMART" id="SM00228">
    <property type="entry name" value="PDZ"/>
    <property type="match status" value="1"/>
</dbReference>
<name>A0A1F5K9R6_9BACT</name>
<evidence type="ECO:0000256" key="5">
    <source>
        <dbReference type="ARBA" id="ARBA00022692"/>
    </source>
</evidence>
<comment type="cofactor">
    <cofactor evidence="1">
        <name>Zn(2+)</name>
        <dbReference type="ChEBI" id="CHEBI:29105"/>
    </cofactor>
</comment>
<comment type="subcellular location">
    <subcellularLocation>
        <location evidence="2">Membrane</location>
        <topology evidence="2">Multi-pass membrane protein</topology>
    </subcellularLocation>
</comment>
<dbReference type="Proteomes" id="UP000176527">
    <property type="component" value="Unassembled WGS sequence"/>
</dbReference>
<dbReference type="InterPro" id="IPR008915">
    <property type="entry name" value="Peptidase_M50"/>
</dbReference>
<dbReference type="InterPro" id="IPR004387">
    <property type="entry name" value="Pept_M50_Zn"/>
</dbReference>
<dbReference type="SUPFAM" id="SSF50156">
    <property type="entry name" value="PDZ domain-like"/>
    <property type="match status" value="1"/>
</dbReference>
<evidence type="ECO:0000313" key="14">
    <source>
        <dbReference type="Proteomes" id="UP000176527"/>
    </source>
</evidence>
<keyword evidence="4" id="KW-0645">Protease</keyword>
<dbReference type="InterPro" id="IPR036034">
    <property type="entry name" value="PDZ_sf"/>
</dbReference>
<keyword evidence="10 11" id="KW-0472">Membrane</keyword>
<keyword evidence="6" id="KW-0378">Hydrolase</keyword>
<sequence length="378" mass="41710">MVFTVIIFIITLFILVVIHELGHFLVAKKFNIKVLEFGFGIPPRAFGKKFGETLVSLNWLPFGGFVKLLGEDETDKKALENERSFASQKVGKRIAVVVAGVAMNLILAWVLFYVVLGFQGFKVQFPLFLDHKFIGVEQKNELSILISSVTKDSPAELSGIKAGQKVVTINDEFVKSREDLVLKTRELAGRELKLTVSDPSGNEFKSVQIIPRKDPPKGQGPLGVSLAEVTIANLHYANPLEKAFAGPIHSINVVAYSGKILGMFISESIQTRKLEPISQTVSGPVGITSVVNTILTEVKNPLLPYLDFVALLSLNLAVMNVLPIPALDGGRLFFLLFEAVTRKRVHAEFEKWVHTAGMVLLLTLMLLVTFSDIKKLFP</sequence>
<gene>
    <name evidence="13" type="ORF">A3F00_04415</name>
</gene>
<comment type="similarity">
    <text evidence="3">Belongs to the peptidase M50B family.</text>
</comment>
<keyword evidence="8 11" id="KW-1133">Transmembrane helix</keyword>
<evidence type="ECO:0000256" key="2">
    <source>
        <dbReference type="ARBA" id="ARBA00004141"/>
    </source>
</evidence>
<dbReference type="AlphaFoldDB" id="A0A1F5K9R6"/>
<evidence type="ECO:0000256" key="1">
    <source>
        <dbReference type="ARBA" id="ARBA00001947"/>
    </source>
</evidence>
<dbReference type="GO" id="GO:0006508">
    <property type="term" value="P:proteolysis"/>
    <property type="evidence" value="ECO:0007669"/>
    <property type="project" value="UniProtKB-KW"/>
</dbReference>
<proteinExistence type="inferred from homology"/>
<dbReference type="Gene3D" id="2.30.42.10">
    <property type="match status" value="1"/>
</dbReference>
<evidence type="ECO:0000259" key="12">
    <source>
        <dbReference type="SMART" id="SM00228"/>
    </source>
</evidence>
<dbReference type="GO" id="GO:0016020">
    <property type="term" value="C:membrane"/>
    <property type="evidence" value="ECO:0007669"/>
    <property type="project" value="UniProtKB-SubCell"/>
</dbReference>
<dbReference type="PANTHER" id="PTHR42837:SF2">
    <property type="entry name" value="MEMBRANE METALLOPROTEASE ARASP2, CHLOROPLASTIC-RELATED"/>
    <property type="match status" value="1"/>
</dbReference>
<protein>
    <recommendedName>
        <fullName evidence="12">PDZ domain-containing protein</fullName>
    </recommendedName>
</protein>
<comment type="caution">
    <text evidence="13">The sequence shown here is derived from an EMBL/GenBank/DDBJ whole genome shotgun (WGS) entry which is preliminary data.</text>
</comment>
<feature type="transmembrane region" description="Helical" evidence="11">
    <location>
        <begin position="6"/>
        <end position="26"/>
    </location>
</feature>
<evidence type="ECO:0000256" key="10">
    <source>
        <dbReference type="ARBA" id="ARBA00023136"/>
    </source>
</evidence>
<evidence type="ECO:0000256" key="8">
    <source>
        <dbReference type="ARBA" id="ARBA00022989"/>
    </source>
</evidence>
<keyword evidence="5 11" id="KW-0812">Transmembrane</keyword>
<dbReference type="EMBL" id="MFDE01000038">
    <property type="protein sequence ID" value="OGE37667.1"/>
    <property type="molecule type" value="Genomic_DNA"/>
</dbReference>
<evidence type="ECO:0000256" key="3">
    <source>
        <dbReference type="ARBA" id="ARBA00007931"/>
    </source>
</evidence>
<evidence type="ECO:0000256" key="7">
    <source>
        <dbReference type="ARBA" id="ARBA00022833"/>
    </source>
</evidence>
<dbReference type="GO" id="GO:0004222">
    <property type="term" value="F:metalloendopeptidase activity"/>
    <property type="evidence" value="ECO:0007669"/>
    <property type="project" value="InterPro"/>
</dbReference>
<dbReference type="PANTHER" id="PTHR42837">
    <property type="entry name" value="REGULATOR OF SIGMA-E PROTEASE RSEP"/>
    <property type="match status" value="1"/>
</dbReference>
<dbReference type="Pfam" id="PF02163">
    <property type="entry name" value="Peptidase_M50"/>
    <property type="match status" value="1"/>
</dbReference>
<feature type="domain" description="PDZ" evidence="12">
    <location>
        <begin position="132"/>
        <end position="200"/>
    </location>
</feature>
<dbReference type="CDD" id="cd06163">
    <property type="entry name" value="S2P-M50_PDZ_RseP-like"/>
    <property type="match status" value="1"/>
</dbReference>
<evidence type="ECO:0000256" key="6">
    <source>
        <dbReference type="ARBA" id="ARBA00022801"/>
    </source>
</evidence>